<dbReference type="EC" id="2.1.1.37" evidence="1"/>
<dbReference type="Pfam" id="PF00145">
    <property type="entry name" value="DNA_methylase"/>
    <property type="match status" value="2"/>
</dbReference>
<dbReference type="GO" id="GO:0003886">
    <property type="term" value="F:DNA (cytosine-5-)-methyltransferase activity"/>
    <property type="evidence" value="ECO:0007669"/>
    <property type="project" value="UniProtKB-EC"/>
</dbReference>
<proteinExistence type="inferred from homology"/>
<dbReference type="PANTHER" id="PTHR10629:SF52">
    <property type="entry name" value="DNA (CYTOSINE-5)-METHYLTRANSFERASE 1"/>
    <property type="match status" value="1"/>
</dbReference>
<dbReference type="PANTHER" id="PTHR10629">
    <property type="entry name" value="CYTOSINE-SPECIFIC METHYLTRANSFERASE"/>
    <property type="match status" value="1"/>
</dbReference>
<name>A0ABU2CV70_9MICO</name>
<feature type="active site" evidence="6">
    <location>
        <position position="76"/>
    </location>
</feature>
<evidence type="ECO:0000256" key="1">
    <source>
        <dbReference type="ARBA" id="ARBA00011975"/>
    </source>
</evidence>
<evidence type="ECO:0000256" key="2">
    <source>
        <dbReference type="ARBA" id="ARBA00022603"/>
    </source>
</evidence>
<evidence type="ECO:0000313" key="7">
    <source>
        <dbReference type="EMBL" id="MDR7385238.1"/>
    </source>
</evidence>
<dbReference type="GO" id="GO:0032259">
    <property type="term" value="P:methylation"/>
    <property type="evidence" value="ECO:0007669"/>
    <property type="project" value="UniProtKB-KW"/>
</dbReference>
<dbReference type="RefSeq" id="WP_274997202.1">
    <property type="nucleotide sequence ID" value="NZ_JAJQQP010000015.1"/>
</dbReference>
<dbReference type="Gene3D" id="3.40.50.150">
    <property type="entry name" value="Vaccinia Virus protein VP39"/>
    <property type="match status" value="1"/>
</dbReference>
<evidence type="ECO:0000313" key="8">
    <source>
        <dbReference type="Proteomes" id="UP001183585"/>
    </source>
</evidence>
<protein>
    <recommendedName>
        <fullName evidence="1">DNA (cytosine-5-)-methyltransferase</fullName>
        <ecNumber evidence="1">2.1.1.37</ecNumber>
    </recommendedName>
</protein>
<keyword evidence="8" id="KW-1185">Reference proteome</keyword>
<dbReference type="InterPro" id="IPR029063">
    <property type="entry name" value="SAM-dependent_MTases_sf"/>
</dbReference>
<comment type="caution">
    <text evidence="7">The sequence shown here is derived from an EMBL/GenBank/DDBJ whole genome shotgun (WGS) entry which is preliminary data.</text>
</comment>
<evidence type="ECO:0000256" key="3">
    <source>
        <dbReference type="ARBA" id="ARBA00022679"/>
    </source>
</evidence>
<evidence type="ECO:0000256" key="5">
    <source>
        <dbReference type="ARBA" id="ARBA00022747"/>
    </source>
</evidence>
<evidence type="ECO:0000256" key="4">
    <source>
        <dbReference type="ARBA" id="ARBA00022691"/>
    </source>
</evidence>
<keyword evidence="4 6" id="KW-0949">S-adenosyl-L-methionine</keyword>
<keyword evidence="2 6" id="KW-0489">Methyltransferase</keyword>
<dbReference type="SUPFAM" id="SSF53335">
    <property type="entry name" value="S-adenosyl-L-methionine-dependent methyltransferases"/>
    <property type="match status" value="1"/>
</dbReference>
<reference evidence="7 8" key="1">
    <citation type="submission" date="2023-07" db="EMBL/GenBank/DDBJ databases">
        <title>Sequencing the genomes of 1000 actinobacteria strains.</title>
        <authorList>
            <person name="Klenk H.-P."/>
        </authorList>
    </citation>
    <scope>NUCLEOTIDE SEQUENCE [LARGE SCALE GENOMIC DNA]</scope>
    <source>
        <strain evidence="7 8">DSM 45554</strain>
    </source>
</reference>
<keyword evidence="3 6" id="KW-0808">Transferase</keyword>
<dbReference type="PROSITE" id="PS51679">
    <property type="entry name" value="SAM_MT_C5"/>
    <property type="match status" value="1"/>
</dbReference>
<gene>
    <name evidence="7" type="ORF">J2S48_004753</name>
</gene>
<organism evidence="7 8">
    <name type="scientific">Promicromonospora iranensis</name>
    <dbReference type="NCBI Taxonomy" id="1105144"/>
    <lineage>
        <taxon>Bacteria</taxon>
        <taxon>Bacillati</taxon>
        <taxon>Actinomycetota</taxon>
        <taxon>Actinomycetes</taxon>
        <taxon>Micrococcales</taxon>
        <taxon>Promicromonosporaceae</taxon>
        <taxon>Promicromonospora</taxon>
    </lineage>
</organism>
<evidence type="ECO:0000256" key="6">
    <source>
        <dbReference type="PROSITE-ProRule" id="PRU01016"/>
    </source>
</evidence>
<keyword evidence="5" id="KW-0680">Restriction system</keyword>
<dbReference type="Gene3D" id="3.90.120.10">
    <property type="entry name" value="DNA Methylase, subunit A, domain 2"/>
    <property type="match status" value="1"/>
</dbReference>
<dbReference type="InterPro" id="IPR001525">
    <property type="entry name" value="C5_MeTfrase"/>
</dbReference>
<dbReference type="InterPro" id="IPR050390">
    <property type="entry name" value="C5-Methyltransferase"/>
</dbReference>
<accession>A0ABU2CV70</accession>
<dbReference type="EMBL" id="JAVDYE010000001">
    <property type="protein sequence ID" value="MDR7385238.1"/>
    <property type="molecule type" value="Genomic_DNA"/>
</dbReference>
<comment type="similarity">
    <text evidence="6">Belongs to the class I-like SAM-binding methyltransferase superfamily. C5-methyltransferase family.</text>
</comment>
<sequence length="552" mass="60838">MSNLTMTDLFCGAGGSSTGAVSVPGVSVRLAANHWDRAIETHNQNHPDVDHLQADISNTDPRFVPRTDLLWASPECTNHSRAKGRKLPAQPDLFGDVLPDAAADRSRATMWDVVRFTEAHDYRAVLVENVVEVVDWASPTGIRGGLFQAWLAAMQSMGYRHRIISLNSMHAQANGLPAPQSRDRVYIAFTKVGERAPDFERMQRPRAYCPGCDTVVDAMQWWKKGDGQSRPGRYRSQYLYRCPNVKCRNQVVEPAWLPASSIIDWSNPGTRLGDRDKPLAEKTMRRIQVGIERYWTPVHVEHGGNQYDAADPKHPGFGDPASYYRAWPADEPLRTMHTRESKALAWHPLAVPVEGREGKVATLTDRAMRAQTTRNETGLAFPPFLTQFRERVRDLDPTRGPLPTVVADGANHGLVHPPFIAELRGGGSTARSASDPISTVTASGNHHALIHRNNRGGAEMTTPDHEPVRTITTAGHQSVLQADQPTLNLDDVRFRMLEPDEIKQAMAFPADYAMAGNRREQVKLAGNAVTPPAARDLVAAVVQAITGEGIAA</sequence>
<dbReference type="Proteomes" id="UP001183585">
    <property type="component" value="Unassembled WGS sequence"/>
</dbReference>